<dbReference type="SUPFAM" id="SSF47699">
    <property type="entry name" value="Bifunctional inhibitor/lipid-transfer protein/seed storage 2S albumin"/>
    <property type="match status" value="1"/>
</dbReference>
<dbReference type="OMA" id="QSVDHDC"/>
<dbReference type="PANTHER" id="PTHR35501">
    <property type="entry name" value="PROTEIN YY1"/>
    <property type="match status" value="1"/>
</dbReference>
<reference evidence="6 7" key="1">
    <citation type="journal article" date="2017" name="Mol. Plant">
        <title>The Genome of Medicinal Plant Macleaya cordata Provides New Insights into Benzylisoquinoline Alkaloids Metabolism.</title>
        <authorList>
            <person name="Liu X."/>
            <person name="Liu Y."/>
            <person name="Huang P."/>
            <person name="Ma Y."/>
            <person name="Qing Z."/>
            <person name="Tang Q."/>
            <person name="Cao H."/>
            <person name="Cheng P."/>
            <person name="Zheng Y."/>
            <person name="Yuan Z."/>
            <person name="Zhou Y."/>
            <person name="Liu J."/>
            <person name="Tang Z."/>
            <person name="Zhuo Y."/>
            <person name="Zhang Y."/>
            <person name="Yu L."/>
            <person name="Huang J."/>
            <person name="Yang P."/>
            <person name="Peng Q."/>
            <person name="Zhang J."/>
            <person name="Jiang W."/>
            <person name="Zhang Z."/>
            <person name="Lin K."/>
            <person name="Ro D.K."/>
            <person name="Chen X."/>
            <person name="Xiong X."/>
            <person name="Shang Y."/>
            <person name="Huang S."/>
            <person name="Zeng J."/>
        </authorList>
    </citation>
    <scope>NUCLEOTIDE SEQUENCE [LARGE SCALE GENOMIC DNA]</scope>
    <source>
        <strain evidence="7">cv. BLH2017</strain>
        <tissue evidence="6">Root</tissue>
    </source>
</reference>
<dbReference type="GO" id="GO:0005576">
    <property type="term" value="C:extracellular region"/>
    <property type="evidence" value="ECO:0007669"/>
    <property type="project" value="UniProtKB-SubCell"/>
</dbReference>
<feature type="signal peptide" evidence="4">
    <location>
        <begin position="1"/>
        <end position="34"/>
    </location>
</feature>
<comment type="caution">
    <text evidence="6">The sequence shown here is derived from an EMBL/GenBank/DDBJ whole genome shotgun (WGS) entry which is preliminary data.</text>
</comment>
<dbReference type="SMART" id="SM00499">
    <property type="entry name" value="AAI"/>
    <property type="match status" value="1"/>
</dbReference>
<dbReference type="Proteomes" id="UP000195402">
    <property type="component" value="Unassembled WGS sequence"/>
</dbReference>
<organism evidence="6 7">
    <name type="scientific">Macleaya cordata</name>
    <name type="common">Five-seeded plume-poppy</name>
    <name type="synonym">Bocconia cordata</name>
    <dbReference type="NCBI Taxonomy" id="56857"/>
    <lineage>
        <taxon>Eukaryota</taxon>
        <taxon>Viridiplantae</taxon>
        <taxon>Streptophyta</taxon>
        <taxon>Embryophyta</taxon>
        <taxon>Tracheophyta</taxon>
        <taxon>Spermatophyta</taxon>
        <taxon>Magnoliopsida</taxon>
        <taxon>Ranunculales</taxon>
        <taxon>Papaveraceae</taxon>
        <taxon>Papaveroideae</taxon>
        <taxon>Macleaya</taxon>
    </lineage>
</organism>
<gene>
    <name evidence="6" type="ORF">BVC80_1787g249</name>
</gene>
<evidence type="ECO:0000313" key="7">
    <source>
        <dbReference type="Proteomes" id="UP000195402"/>
    </source>
</evidence>
<dbReference type="STRING" id="56857.A0A200QUL5"/>
<feature type="chain" id="PRO_5013029926" evidence="4">
    <location>
        <begin position="35"/>
        <end position="100"/>
    </location>
</feature>
<keyword evidence="4" id="KW-0732">Signal</keyword>
<dbReference type="InterPro" id="IPR036312">
    <property type="entry name" value="Bifun_inhib/LTP/seed_sf"/>
</dbReference>
<dbReference type="AlphaFoldDB" id="A0A200QUL5"/>
<accession>A0A200QUL5</accession>
<evidence type="ECO:0000256" key="1">
    <source>
        <dbReference type="ARBA" id="ARBA00004613"/>
    </source>
</evidence>
<protein>
    <submittedName>
        <fullName evidence="6">Bifunctional inhibitor/plant lipid transfer protein/seed storage helical domain</fullName>
    </submittedName>
</protein>
<proteinExistence type="inferred from homology"/>
<dbReference type="Gene3D" id="1.10.110.10">
    <property type="entry name" value="Plant lipid-transfer and hydrophobic proteins"/>
    <property type="match status" value="1"/>
</dbReference>
<evidence type="ECO:0000256" key="4">
    <source>
        <dbReference type="SAM" id="SignalP"/>
    </source>
</evidence>
<keyword evidence="7" id="KW-1185">Reference proteome</keyword>
<dbReference type="InParanoid" id="A0A200QUL5"/>
<evidence type="ECO:0000256" key="3">
    <source>
        <dbReference type="ARBA" id="ARBA00038300"/>
    </source>
</evidence>
<feature type="domain" description="Bifunctional inhibitor/plant lipid transfer protein/seed storage helical" evidence="5">
    <location>
        <begin position="37"/>
        <end position="96"/>
    </location>
</feature>
<name>A0A200QUL5_MACCD</name>
<comment type="similarity">
    <text evidence="3">Belongs to the A9/FIL1 family.</text>
</comment>
<dbReference type="InterPro" id="IPR016140">
    <property type="entry name" value="Bifunc_inhib/LTP/seed_store"/>
</dbReference>
<comment type="subcellular location">
    <subcellularLocation>
        <location evidence="1">Secreted</location>
    </subcellularLocation>
</comment>
<dbReference type="Pfam" id="PF14368">
    <property type="entry name" value="LTP_2"/>
    <property type="match status" value="1"/>
</dbReference>
<dbReference type="OrthoDB" id="1873458at2759"/>
<dbReference type="PANTHER" id="PTHR35501:SF3">
    <property type="entry name" value="PROTEIN YY1"/>
    <property type="match status" value="1"/>
</dbReference>
<evidence type="ECO:0000256" key="2">
    <source>
        <dbReference type="ARBA" id="ARBA00022525"/>
    </source>
</evidence>
<evidence type="ECO:0000313" key="6">
    <source>
        <dbReference type="EMBL" id="OVA14153.1"/>
    </source>
</evidence>
<evidence type="ECO:0000259" key="5">
    <source>
        <dbReference type="SMART" id="SM00499"/>
    </source>
</evidence>
<dbReference type="EMBL" id="MVGT01001064">
    <property type="protein sequence ID" value="OVA14153.1"/>
    <property type="molecule type" value="Genomic_DNA"/>
</dbReference>
<sequence>MASVKKSGVSLYYYSAALLLILMALSAEIKTVRSQSCVGQLSNLNTCAPFVVPGQSAIPSAECCSALQEVDQGCLCSTLQIAARMPVACRLPAITCGNNH</sequence>
<keyword evidence="2" id="KW-0964">Secreted</keyword>